<feature type="compositionally biased region" description="Basic and acidic residues" evidence="1">
    <location>
        <begin position="517"/>
        <end position="530"/>
    </location>
</feature>
<dbReference type="EMBL" id="JBJQOH010000006">
    <property type="protein sequence ID" value="KAL3682019.1"/>
    <property type="molecule type" value="Genomic_DNA"/>
</dbReference>
<feature type="compositionally biased region" description="Basic and acidic residues" evidence="1">
    <location>
        <begin position="1064"/>
        <end position="1100"/>
    </location>
</feature>
<feature type="compositionally biased region" description="Polar residues" evidence="1">
    <location>
        <begin position="1868"/>
        <end position="1899"/>
    </location>
</feature>
<feature type="compositionally biased region" description="Polar residues" evidence="1">
    <location>
        <begin position="1001"/>
        <end position="1013"/>
    </location>
</feature>
<feature type="region of interest" description="Disordered" evidence="1">
    <location>
        <begin position="1246"/>
        <end position="1931"/>
    </location>
</feature>
<feature type="compositionally biased region" description="Polar residues" evidence="1">
    <location>
        <begin position="1178"/>
        <end position="1191"/>
    </location>
</feature>
<evidence type="ECO:0008006" key="4">
    <source>
        <dbReference type="Google" id="ProtNLM"/>
    </source>
</evidence>
<feature type="compositionally biased region" description="Polar residues" evidence="1">
    <location>
        <begin position="1547"/>
        <end position="1560"/>
    </location>
</feature>
<proteinExistence type="predicted"/>
<feature type="compositionally biased region" description="Polar residues" evidence="1">
    <location>
        <begin position="1592"/>
        <end position="1601"/>
    </location>
</feature>
<feature type="compositionally biased region" description="Basic and acidic residues" evidence="1">
    <location>
        <begin position="750"/>
        <end position="761"/>
    </location>
</feature>
<feature type="compositionally biased region" description="Basic and acidic residues" evidence="1">
    <location>
        <begin position="959"/>
        <end position="969"/>
    </location>
</feature>
<feature type="compositionally biased region" description="Basic residues" evidence="1">
    <location>
        <begin position="1247"/>
        <end position="1259"/>
    </location>
</feature>
<feature type="compositionally biased region" description="Low complexity" evidence="1">
    <location>
        <begin position="1033"/>
        <end position="1045"/>
    </location>
</feature>
<dbReference type="InterPro" id="IPR038808">
    <property type="entry name" value="MOS1-like"/>
</dbReference>
<feature type="compositionally biased region" description="Basic and acidic residues" evidence="1">
    <location>
        <begin position="285"/>
        <end position="294"/>
    </location>
</feature>
<dbReference type="PANTHER" id="PTHR34805:SF1">
    <property type="entry name" value="PROTEIN MODIFIER OF SNC1 1"/>
    <property type="match status" value="1"/>
</dbReference>
<feature type="compositionally biased region" description="Basic and acidic residues" evidence="1">
    <location>
        <begin position="842"/>
        <end position="883"/>
    </location>
</feature>
<feature type="compositionally biased region" description="Polar residues" evidence="1">
    <location>
        <begin position="1266"/>
        <end position="1293"/>
    </location>
</feature>
<dbReference type="PANTHER" id="PTHR34805">
    <property type="entry name" value="PROTEIN MODIFIER OF SNC1 1"/>
    <property type="match status" value="1"/>
</dbReference>
<feature type="compositionally biased region" description="Polar residues" evidence="1">
    <location>
        <begin position="799"/>
        <end position="809"/>
    </location>
</feature>
<feature type="compositionally biased region" description="Basic and acidic residues" evidence="1">
    <location>
        <begin position="1295"/>
        <end position="1311"/>
    </location>
</feature>
<feature type="compositionally biased region" description="Polar residues" evidence="1">
    <location>
        <begin position="1142"/>
        <end position="1166"/>
    </location>
</feature>
<gene>
    <name evidence="2" type="ORF">R1sor_000041</name>
</gene>
<feature type="compositionally biased region" description="Polar residues" evidence="1">
    <location>
        <begin position="61"/>
        <end position="78"/>
    </location>
</feature>
<dbReference type="Proteomes" id="UP001633002">
    <property type="component" value="Unassembled WGS sequence"/>
</dbReference>
<feature type="compositionally biased region" description="Polar residues" evidence="1">
    <location>
        <begin position="614"/>
        <end position="631"/>
    </location>
</feature>
<feature type="compositionally biased region" description="Basic and acidic residues" evidence="1">
    <location>
        <begin position="717"/>
        <end position="741"/>
    </location>
</feature>
<feature type="compositionally biased region" description="Low complexity" evidence="1">
    <location>
        <begin position="1457"/>
        <end position="1469"/>
    </location>
</feature>
<feature type="compositionally biased region" description="Gly residues" evidence="1">
    <location>
        <begin position="296"/>
        <end position="305"/>
    </location>
</feature>
<feature type="compositionally biased region" description="Polar residues" evidence="1">
    <location>
        <begin position="1730"/>
        <end position="1742"/>
    </location>
</feature>
<feature type="compositionally biased region" description="Polar residues" evidence="1">
    <location>
        <begin position="1843"/>
        <end position="1860"/>
    </location>
</feature>
<keyword evidence="3" id="KW-1185">Reference proteome</keyword>
<feature type="compositionally biased region" description="Polar residues" evidence="1">
    <location>
        <begin position="913"/>
        <end position="932"/>
    </location>
</feature>
<feature type="compositionally biased region" description="Basic and acidic residues" evidence="1">
    <location>
        <begin position="540"/>
        <end position="563"/>
    </location>
</feature>
<organism evidence="2 3">
    <name type="scientific">Riccia sorocarpa</name>
    <dbReference type="NCBI Taxonomy" id="122646"/>
    <lineage>
        <taxon>Eukaryota</taxon>
        <taxon>Viridiplantae</taxon>
        <taxon>Streptophyta</taxon>
        <taxon>Embryophyta</taxon>
        <taxon>Marchantiophyta</taxon>
        <taxon>Marchantiopsida</taxon>
        <taxon>Marchantiidae</taxon>
        <taxon>Marchantiales</taxon>
        <taxon>Ricciaceae</taxon>
        <taxon>Riccia</taxon>
    </lineage>
</organism>
<evidence type="ECO:0000256" key="1">
    <source>
        <dbReference type="SAM" id="MobiDB-lite"/>
    </source>
</evidence>
<feature type="compositionally biased region" description="Pro residues" evidence="1">
    <location>
        <begin position="354"/>
        <end position="363"/>
    </location>
</feature>
<feature type="compositionally biased region" description="Low complexity" evidence="1">
    <location>
        <begin position="1561"/>
        <end position="1581"/>
    </location>
</feature>
<feature type="compositionally biased region" description="Basic and acidic residues" evidence="1">
    <location>
        <begin position="1376"/>
        <end position="1394"/>
    </location>
</feature>
<feature type="compositionally biased region" description="Low complexity" evidence="1">
    <location>
        <begin position="94"/>
        <end position="122"/>
    </location>
</feature>
<feature type="region of interest" description="Disordered" evidence="1">
    <location>
        <begin position="477"/>
        <end position="1225"/>
    </location>
</feature>
<feature type="compositionally biased region" description="Low complexity" evidence="1">
    <location>
        <begin position="1114"/>
        <end position="1138"/>
    </location>
</feature>
<evidence type="ECO:0000313" key="2">
    <source>
        <dbReference type="EMBL" id="KAL3682019.1"/>
    </source>
</evidence>
<protein>
    <recommendedName>
        <fullName evidence="4">BAT2 N-terminal domain-containing protein</fullName>
    </recommendedName>
</protein>
<feature type="compositionally biased region" description="Basic and acidic residues" evidence="1">
    <location>
        <begin position="976"/>
        <end position="1000"/>
    </location>
</feature>
<feature type="compositionally biased region" description="Polar residues" evidence="1">
    <location>
        <begin position="681"/>
        <end position="695"/>
    </location>
</feature>
<comment type="caution">
    <text evidence="2">The sequence shown here is derived from an EMBL/GenBank/DDBJ whole genome shotgun (WGS) entry which is preliminary data.</text>
</comment>
<feature type="compositionally biased region" description="Basic and acidic residues" evidence="1">
    <location>
        <begin position="639"/>
        <end position="675"/>
    </location>
</feature>
<feature type="compositionally biased region" description="Basic and acidic residues" evidence="1">
    <location>
        <begin position="1690"/>
        <end position="1703"/>
    </location>
</feature>
<evidence type="ECO:0000313" key="3">
    <source>
        <dbReference type="Proteomes" id="UP001633002"/>
    </source>
</evidence>
<reference evidence="2 3" key="1">
    <citation type="submission" date="2024-09" db="EMBL/GenBank/DDBJ databases">
        <title>Chromosome-scale assembly of Riccia sorocarpa.</title>
        <authorList>
            <person name="Paukszto L."/>
        </authorList>
    </citation>
    <scope>NUCLEOTIDE SEQUENCE [LARGE SCALE GENOMIC DNA]</scope>
    <source>
        <strain evidence="2">LP-2024</strain>
        <tissue evidence="2">Aerial parts of the thallus</tissue>
    </source>
</reference>
<sequence>MLTGERRGASARRGMTVLGKIPAVPKPINLPSQRLENRGLDPNVEIVPRGSVSWGAAGRSPPTSGSPWGNSTQASSPPVGNGPWGSGPKPGPPQGTTSGPWAANASRPSSAGSGPRPSSAGSIGQIHEAPVASNAWGSATGRPSSASGVLGQAQSQPPVPRPRSAETRTLNGPPPLTRFADHPNRPPSPATAAWGGAGTARKLSEDTHSLHQPARFTLTRGDFPTLGSEKNPDLRPQQNKGGSPAERPGSGDGKGFPSEERPPPGPGGPYDDMPPTGPVYGGQERMPEGWRRDAGPYGGHPGMGDGAWHRDGPPHPPPHGGGQHQPETWRRDPGHGAAPGGGPSDDNWRRTGPPVGPYGPPGPGRFQHEGFMHQQRYGPAPGPGPYGRGGGPGPGGFTRHGEMYGNAGPYARPGGAPPPRPGPPMGPGMYQGPGPYDNYYGPPGVPGPGYGNMDEREMMMLGMGGGPPGMYNNFPQGPPEPFGRFPHGGPGPGPRHMQQNNSGMMRDRNEGMGYEGEGFRESLKYKEGPNFKESGGFKDGYSKDSGYTRERPASAGEVRREGHSTSSGSGSGSKMPRPSSARGRDHGGHRDWAAAASNDEPMDWTKRPFEEDVTSASPGLSKQSSTVSRSGNDVLPAGDDVRTSDQGTRRDHSLEPPASDEKKGWTGSGDNRDEPAPQMINLGTDSKSDTVQTWRQIDVDSHGGGPKARAVDNTPQETRDGGVRTTLPREDIDTTDKRPVKDGMSSGPISRDRSFGREHAHSPQAGRSGVKRDSSSSHAGANTAPAVRSTQHGFLGANNKLNLANSPRVPTSEVVAEEGVSSPVVEKHVSCPASPSGSDSQRNSERLRILKRAGEGPDSPHKDVNTETVHVEVPLEPKDDLRLKSKSASSTHDGEKEWRPKAPLTVADATLETGRSSVPTSKKQSAPSSVLQSVPPAATDPSDKAAADAEVSTDSYDYDAQRARMREIAAQRAKQLRKEEEERSKEQKAKALAKLEELNRRSSSSPVTQSTGQPVGEVNHQVPTASTADESEVVPSEEVVREGVVNESGGTGASTPRGGVRSGSIDHGKRERVIDRKGSGRSRVEHRGKVGAEENREPPKPRLNVPLGQTKMDAPLLPSPSQQPSTPAAVPLPSVSVPHVQQAESLTGPQHSSASETVQIQHQAPSKAQDARHRGKQFVSQTKQMGKQSPATEEGDFLIGQETVPSADSTGKAGGWTGGSPLDLDPKDASLGLVAGHLNNEAGAVAFRKKKSKSSGRNKQRLEIGTSVTDGPSGEVNQAWNIGSSTVNDSSNEMGKVERDTAASAGDHEPSKVMPPTTVVKEAVSIDLKLESGTGEQNKDTGIESGGSDVGSAKHNGDTTGKRSQRGKTQPARRVVRGEKGTSQDVRVADKPHAGEGLVWAVRSPSGTHPNGVKGGFGEGTVEAPGVKKDEPPVIQQTARARRAELERYTPKPVVKQHAQQQEEMQQQAGSLPAQQHAPETSVVSGVVDGPAGPATSTEIKFGSEARQAENVTKHGRNHAWRQRGPGGDRGAGPKEAFHAQQVEPAENNTKFQQSGANPHSQQAHPRSRAASSSSSEQPRPMTSPHPKSGAGQVNRQQAPTFSMEKELPNAQFSHQGRGHHSNPPAQPPVSTNREHKTPQDNLPPYQLPRHASSQLSRGVETEGQSSHDHSRSQRGNALQIDRLNSSSGKYDREFHTLQDRPASHHQPRHTSKHHGGTNSYERDQVHSGVVNSQRFSSQTTADGVPSGEKGQASDPTTGAGQGRPASQPVYGRQSAPTSGERERSPSKPGILHQGPRSPGRQRSRQHTVFHERDQTGPPHHHHQSRYRQSGQEREHHREVSNAVHQQRTPSEGHWQQTGGATDREQTSDLGHSYQHSGRTTHKVQSFSSTELEQGSVSHPGSHHYTRSESSSKPHGSVQGDGNRPSHYQPGKVFRPEAESIVDADGSEVGLLEQVEDMLTSRVGESSPPSRGREWKALAASFLAKLPARLESFLKRSCTSGFTRPFAKRASLFEDGTTLSRPPRGARQWVVMRRSAGTSCDIKQWMAPHVTVILPLAKKPNMPV</sequence>
<name>A0ABD3GUG8_9MARC</name>
<accession>A0ABD3GUG8</accession>
<feature type="compositionally biased region" description="Basic and acidic residues" evidence="1">
    <location>
        <begin position="1831"/>
        <end position="1840"/>
    </location>
</feature>
<feature type="compositionally biased region" description="Polar residues" evidence="1">
    <location>
        <begin position="135"/>
        <end position="156"/>
    </location>
</feature>
<feature type="region of interest" description="Disordered" evidence="1">
    <location>
        <begin position="1"/>
        <end position="366"/>
    </location>
</feature>
<feature type="compositionally biased region" description="Basic and acidic residues" evidence="1">
    <location>
        <begin position="582"/>
        <end position="592"/>
    </location>
</feature>
<feature type="compositionally biased region" description="Basic residues" evidence="1">
    <location>
        <begin position="1704"/>
        <end position="1716"/>
    </location>
</feature>